<evidence type="ECO:0000313" key="10">
    <source>
        <dbReference type="Proteomes" id="UP000233535"/>
    </source>
</evidence>
<sequence>MKYILKSFLLLMAVGVFSCSDDFLESESTELISTDRMAEVGPLNAEIFNGTIRGLYTLMYQTGTGGTDLDHNDFGQKGYDIFSDMLSGDMVLGGYNYGWYKNLANLTTTLDYRDNDNYKPWRYYYRIIRATNTIIDGLGGNDAVLESDDAKWQMGQAKTMRAYCYFYLANLYAEEYNPATPILPLTTSLTEVDMPLSTGADVWARIKSDLEASSTLLDGYTREGLQGVDQDVANGLLAYTYLTMGEYGNAATTAQKLIDKYAIIPRDLAVYNGDNKRNAFSYIDGDGADWIWGMDLTLDQGLDLVSWWGQVDIFTYSYAWAGDPKTMDAGLFASIPDTDVRKGQFIDPWSESLNYPAYKFYAEGLSIGGQREVTSDYVYMRVEEMVLIKAEAEAFDNKDVDAQTTLLQLVSERDTDYAFISGLTGQALKDEIYHQWRIEMWGEGKSYLAMKRNKATIVREGHIEYNEAIPYNDDRLTLDIPYQEIQDNPNIN</sequence>
<dbReference type="AlphaFoldDB" id="A0A2N3I5R0"/>
<dbReference type="Gene3D" id="1.25.40.390">
    <property type="match status" value="1"/>
</dbReference>
<evidence type="ECO:0000256" key="5">
    <source>
        <dbReference type="ARBA" id="ARBA00023237"/>
    </source>
</evidence>
<gene>
    <name evidence="9" type="ORF">BZG02_01125</name>
</gene>
<organism evidence="9 10">
    <name type="scientific">Labilibaculum filiforme</name>
    <dbReference type="NCBI Taxonomy" id="1940526"/>
    <lineage>
        <taxon>Bacteria</taxon>
        <taxon>Pseudomonadati</taxon>
        <taxon>Bacteroidota</taxon>
        <taxon>Bacteroidia</taxon>
        <taxon>Marinilabiliales</taxon>
        <taxon>Marinifilaceae</taxon>
        <taxon>Labilibaculum</taxon>
    </lineage>
</organism>
<dbReference type="InterPro" id="IPR033985">
    <property type="entry name" value="SusD-like_N"/>
</dbReference>
<feature type="domain" description="RagB/SusD" evidence="7">
    <location>
        <begin position="355"/>
        <end position="476"/>
    </location>
</feature>
<dbReference type="RefSeq" id="WP_101259570.1">
    <property type="nucleotide sequence ID" value="NZ_MVDD01000001.1"/>
</dbReference>
<evidence type="ECO:0000256" key="2">
    <source>
        <dbReference type="ARBA" id="ARBA00006275"/>
    </source>
</evidence>
<evidence type="ECO:0000256" key="4">
    <source>
        <dbReference type="ARBA" id="ARBA00023136"/>
    </source>
</evidence>
<evidence type="ECO:0000259" key="8">
    <source>
        <dbReference type="Pfam" id="PF14322"/>
    </source>
</evidence>
<dbReference type="Proteomes" id="UP000233535">
    <property type="component" value="Unassembled WGS sequence"/>
</dbReference>
<accession>A0A2N3I5R0</accession>
<protein>
    <recommendedName>
        <fullName evidence="11">RagB/SusD family nutrient uptake outer membrane protein</fullName>
    </recommendedName>
</protein>
<dbReference type="SUPFAM" id="SSF48452">
    <property type="entry name" value="TPR-like"/>
    <property type="match status" value="1"/>
</dbReference>
<keyword evidence="4" id="KW-0472">Membrane</keyword>
<evidence type="ECO:0000256" key="3">
    <source>
        <dbReference type="ARBA" id="ARBA00022729"/>
    </source>
</evidence>
<feature type="chain" id="PRO_5014897749" description="RagB/SusD family nutrient uptake outer membrane protein" evidence="6">
    <location>
        <begin position="19"/>
        <end position="492"/>
    </location>
</feature>
<dbReference type="InterPro" id="IPR011990">
    <property type="entry name" value="TPR-like_helical_dom_sf"/>
</dbReference>
<dbReference type="PROSITE" id="PS51257">
    <property type="entry name" value="PROKAR_LIPOPROTEIN"/>
    <property type="match status" value="1"/>
</dbReference>
<reference evidence="9 10" key="1">
    <citation type="journal article" date="2017" name="Front. Microbiol.">
        <title>Labilibaculum manganireducens gen. nov., sp. nov. and Labilibaculum filiforme sp. nov., Novel Bacteroidetes Isolated from Subsurface Sediments of the Baltic Sea.</title>
        <authorList>
            <person name="Vandieken V."/>
            <person name="Marshall I.P."/>
            <person name="Niemann H."/>
            <person name="Engelen B."/>
            <person name="Cypionka H."/>
        </authorList>
    </citation>
    <scope>NUCLEOTIDE SEQUENCE [LARGE SCALE GENOMIC DNA]</scope>
    <source>
        <strain evidence="9 10">59.16B</strain>
    </source>
</reference>
<comment type="caution">
    <text evidence="9">The sequence shown here is derived from an EMBL/GenBank/DDBJ whole genome shotgun (WGS) entry which is preliminary data.</text>
</comment>
<keyword evidence="5" id="KW-0998">Cell outer membrane</keyword>
<feature type="domain" description="SusD-like N-terminal" evidence="8">
    <location>
        <begin position="108"/>
        <end position="218"/>
    </location>
</feature>
<evidence type="ECO:0000256" key="1">
    <source>
        <dbReference type="ARBA" id="ARBA00004442"/>
    </source>
</evidence>
<name>A0A2N3I5R0_9BACT</name>
<dbReference type="InterPro" id="IPR012944">
    <property type="entry name" value="SusD_RagB_dom"/>
</dbReference>
<dbReference type="GO" id="GO:0009279">
    <property type="term" value="C:cell outer membrane"/>
    <property type="evidence" value="ECO:0007669"/>
    <property type="project" value="UniProtKB-SubCell"/>
</dbReference>
<evidence type="ECO:0000259" key="7">
    <source>
        <dbReference type="Pfam" id="PF07980"/>
    </source>
</evidence>
<evidence type="ECO:0000256" key="6">
    <source>
        <dbReference type="SAM" id="SignalP"/>
    </source>
</evidence>
<keyword evidence="10" id="KW-1185">Reference proteome</keyword>
<dbReference type="Pfam" id="PF14322">
    <property type="entry name" value="SusD-like_3"/>
    <property type="match status" value="1"/>
</dbReference>
<proteinExistence type="inferred from homology"/>
<keyword evidence="3 6" id="KW-0732">Signal</keyword>
<evidence type="ECO:0000313" key="9">
    <source>
        <dbReference type="EMBL" id="PKQ65636.1"/>
    </source>
</evidence>
<comment type="subcellular location">
    <subcellularLocation>
        <location evidence="1">Cell outer membrane</location>
    </subcellularLocation>
</comment>
<dbReference type="EMBL" id="MVDD01000001">
    <property type="protein sequence ID" value="PKQ65636.1"/>
    <property type="molecule type" value="Genomic_DNA"/>
</dbReference>
<feature type="signal peptide" evidence="6">
    <location>
        <begin position="1"/>
        <end position="18"/>
    </location>
</feature>
<dbReference type="OrthoDB" id="1100079at2"/>
<dbReference type="Pfam" id="PF07980">
    <property type="entry name" value="SusD_RagB"/>
    <property type="match status" value="1"/>
</dbReference>
<comment type="similarity">
    <text evidence="2">Belongs to the SusD family.</text>
</comment>
<evidence type="ECO:0008006" key="11">
    <source>
        <dbReference type="Google" id="ProtNLM"/>
    </source>
</evidence>